<dbReference type="EMBL" id="MLCB01000004">
    <property type="protein sequence ID" value="OJI95702.1"/>
    <property type="molecule type" value="Genomic_DNA"/>
</dbReference>
<dbReference type="InterPro" id="IPR000073">
    <property type="entry name" value="AB_hydrolase_1"/>
</dbReference>
<keyword evidence="3" id="KW-1185">Reference proteome</keyword>
<dbReference type="InterPro" id="IPR029058">
    <property type="entry name" value="AB_hydrolase_fold"/>
</dbReference>
<sequence length="316" mass="33889">MFKILLYILVALVLLAAVTLWRASAREAAAEAAYPPEGQFIDVNGQKVHVVVRGSGPDLILIHGASGSTRDVTFSLVEKLEQDYRVIALDRPGLGYTPRITKAGETLTQQADLLSDAARELGAQNPIVVGHSFGGAVALNWAVNHPDTMAAMVLLAAPSNPWTTPIDPLYRATSSKLGATFLVPLLTAFVPNSYVANAFSEVFEPQDAPDGYADYFGPGVTLRRHTMIANARQRTHLLPDIKALVPHYGDIDVPTEILHGDVDTIVGLPIHSALLVDQIKGANLTVLKGVGHMPQHVSQPEVIDAINRAAVRAGLR</sequence>
<reference evidence="2 3" key="1">
    <citation type="submission" date="2016-10" db="EMBL/GenBank/DDBJ databases">
        <title>Genome sequence of Planktotalea frisia SH6-1.</title>
        <authorList>
            <person name="Poehlein A."/>
            <person name="Bakenhus I."/>
            <person name="Voget S."/>
            <person name="Brinkhoff T."/>
            <person name="Simon M."/>
        </authorList>
    </citation>
    <scope>NUCLEOTIDE SEQUENCE [LARGE SCALE GENOMIC DNA]</scope>
    <source>
        <strain evidence="2 3">SH6-1</strain>
    </source>
</reference>
<dbReference type="PANTHER" id="PTHR43689:SF8">
    <property type="entry name" value="ALPHA_BETA-HYDROLASES SUPERFAMILY PROTEIN"/>
    <property type="match status" value="1"/>
</dbReference>
<dbReference type="Pfam" id="PF00561">
    <property type="entry name" value="Abhydrolase_1"/>
    <property type="match status" value="1"/>
</dbReference>
<dbReference type="InterPro" id="IPR000639">
    <property type="entry name" value="Epox_hydrolase-like"/>
</dbReference>
<keyword evidence="2" id="KW-0012">Acyltransferase</keyword>
<dbReference type="PANTHER" id="PTHR43689">
    <property type="entry name" value="HYDROLASE"/>
    <property type="match status" value="1"/>
</dbReference>
<organism evidence="2 3">
    <name type="scientific">Planktotalea frisia</name>
    <dbReference type="NCBI Taxonomy" id="696762"/>
    <lineage>
        <taxon>Bacteria</taxon>
        <taxon>Pseudomonadati</taxon>
        <taxon>Pseudomonadota</taxon>
        <taxon>Alphaproteobacteria</taxon>
        <taxon>Rhodobacterales</taxon>
        <taxon>Paracoccaceae</taxon>
        <taxon>Planktotalea</taxon>
    </lineage>
</organism>
<dbReference type="EC" id="2.3.1.12" evidence="2"/>
<dbReference type="PRINTS" id="PR00111">
    <property type="entry name" value="ABHYDROLASE"/>
</dbReference>
<dbReference type="SUPFAM" id="SSF53474">
    <property type="entry name" value="alpha/beta-Hydrolases"/>
    <property type="match status" value="1"/>
</dbReference>
<gene>
    <name evidence="2" type="primary">acoC</name>
    <name evidence="2" type="ORF">PFRI_00420</name>
</gene>
<evidence type="ECO:0000313" key="2">
    <source>
        <dbReference type="EMBL" id="OJI95702.1"/>
    </source>
</evidence>
<dbReference type="Proteomes" id="UP000184514">
    <property type="component" value="Unassembled WGS sequence"/>
</dbReference>
<proteinExistence type="predicted"/>
<feature type="domain" description="AB hydrolase-1" evidence="1">
    <location>
        <begin position="59"/>
        <end position="296"/>
    </location>
</feature>
<keyword evidence="2" id="KW-0808">Transferase</keyword>
<evidence type="ECO:0000313" key="3">
    <source>
        <dbReference type="Proteomes" id="UP000184514"/>
    </source>
</evidence>
<dbReference type="Gene3D" id="3.40.50.1820">
    <property type="entry name" value="alpha/beta hydrolase"/>
    <property type="match status" value="1"/>
</dbReference>
<accession>A0A1L9P2I0</accession>
<dbReference type="PRINTS" id="PR00412">
    <property type="entry name" value="EPOXHYDRLASE"/>
</dbReference>
<dbReference type="STRING" id="696762.PFRI_00420"/>
<comment type="caution">
    <text evidence="2">The sequence shown here is derived from an EMBL/GenBank/DDBJ whole genome shotgun (WGS) entry which is preliminary data.</text>
</comment>
<dbReference type="GO" id="GO:0004742">
    <property type="term" value="F:dihydrolipoyllysine-residue acetyltransferase activity"/>
    <property type="evidence" value="ECO:0007669"/>
    <property type="project" value="UniProtKB-EC"/>
</dbReference>
<evidence type="ECO:0000259" key="1">
    <source>
        <dbReference type="Pfam" id="PF00561"/>
    </source>
</evidence>
<dbReference type="RefSeq" id="WP_245812174.1">
    <property type="nucleotide sequence ID" value="NZ_JABBAN010000074.1"/>
</dbReference>
<name>A0A1L9P2I0_9RHOB</name>
<dbReference type="AlphaFoldDB" id="A0A1L9P2I0"/>
<protein>
    <submittedName>
        <fullName evidence="2">Dihydrolipoyllysine-residue acetyltransferase component of acetoin cleaving system</fullName>
        <ecNumber evidence="2">2.3.1.12</ecNumber>
    </submittedName>
</protein>